<dbReference type="EMBL" id="JARESE010000040">
    <property type="protein sequence ID" value="MDE8652461.1"/>
    <property type="molecule type" value="Genomic_DNA"/>
</dbReference>
<accession>A0ABT5WQY0</accession>
<dbReference type="InterPro" id="IPR036661">
    <property type="entry name" value="Luciferase-like_sf"/>
</dbReference>
<feature type="domain" description="Luciferase-like" evidence="2">
    <location>
        <begin position="27"/>
        <end position="319"/>
    </location>
</feature>
<dbReference type="Proteomes" id="UP001216253">
    <property type="component" value="Unassembled WGS sequence"/>
</dbReference>
<reference evidence="3 4" key="1">
    <citation type="submission" date="2023-03" db="EMBL/GenBank/DDBJ databases">
        <title>NovoSphingobium album sp. nov. isolated from polycyclic aromatic hydrocarbons- and heavy-metal polluted soil.</title>
        <authorList>
            <person name="Liu Z."/>
            <person name="Wang K."/>
        </authorList>
    </citation>
    <scope>NUCLEOTIDE SEQUENCE [LARGE SCALE GENOMIC DNA]</scope>
    <source>
        <strain evidence="3 4">H3SJ31-1</strain>
    </source>
</reference>
<dbReference type="RefSeq" id="WP_275228544.1">
    <property type="nucleotide sequence ID" value="NZ_JARESE010000040.1"/>
</dbReference>
<dbReference type="SUPFAM" id="SSF51679">
    <property type="entry name" value="Bacterial luciferase-like"/>
    <property type="match status" value="1"/>
</dbReference>
<feature type="non-terminal residue" evidence="3">
    <location>
        <position position="1"/>
    </location>
</feature>
<gene>
    <name evidence="3" type="ORF">PYV00_12190</name>
</gene>
<dbReference type="PANTHER" id="PTHR30137">
    <property type="entry name" value="LUCIFERASE-LIKE MONOOXYGENASE"/>
    <property type="match status" value="1"/>
</dbReference>
<evidence type="ECO:0000259" key="2">
    <source>
        <dbReference type="Pfam" id="PF00296"/>
    </source>
</evidence>
<name>A0ABT5WQY0_9SPHN</name>
<dbReference type="InterPro" id="IPR050766">
    <property type="entry name" value="Bact_Lucif_Oxidored"/>
</dbReference>
<feature type="region of interest" description="Disordered" evidence="1">
    <location>
        <begin position="1"/>
        <end position="25"/>
    </location>
</feature>
<dbReference type="InterPro" id="IPR011251">
    <property type="entry name" value="Luciferase-like_dom"/>
</dbReference>
<dbReference type="PANTHER" id="PTHR30137:SF6">
    <property type="entry name" value="LUCIFERASE-LIKE MONOOXYGENASE"/>
    <property type="match status" value="1"/>
</dbReference>
<organism evidence="3 4">
    <name type="scientific">Novosphingobium album</name>
    <name type="common">ex Liu et al. 2023</name>
    <dbReference type="NCBI Taxonomy" id="3031130"/>
    <lineage>
        <taxon>Bacteria</taxon>
        <taxon>Pseudomonadati</taxon>
        <taxon>Pseudomonadota</taxon>
        <taxon>Alphaproteobacteria</taxon>
        <taxon>Sphingomonadales</taxon>
        <taxon>Sphingomonadaceae</taxon>
        <taxon>Novosphingobium</taxon>
    </lineage>
</organism>
<dbReference type="Gene3D" id="3.20.20.30">
    <property type="entry name" value="Luciferase-like domain"/>
    <property type="match status" value="1"/>
</dbReference>
<protein>
    <submittedName>
        <fullName evidence="3">LLM class flavin-dependent oxidoreductase</fullName>
    </submittedName>
</protein>
<dbReference type="Pfam" id="PF00296">
    <property type="entry name" value="Bac_luciferase"/>
    <property type="match status" value="1"/>
</dbReference>
<proteinExistence type="predicted"/>
<comment type="caution">
    <text evidence="3">The sequence shown here is derived from an EMBL/GenBank/DDBJ whole genome shotgun (WGS) entry which is preliminary data.</text>
</comment>
<evidence type="ECO:0000313" key="4">
    <source>
        <dbReference type="Proteomes" id="UP001216253"/>
    </source>
</evidence>
<evidence type="ECO:0000256" key="1">
    <source>
        <dbReference type="SAM" id="MobiDB-lite"/>
    </source>
</evidence>
<evidence type="ECO:0000313" key="3">
    <source>
        <dbReference type="EMBL" id="MDE8652461.1"/>
    </source>
</evidence>
<keyword evidence="4" id="KW-1185">Reference proteome</keyword>
<sequence>GAATYRPSKLTPTGLRNRRATVTPTPTNPLHIGAFIAAATSKLRIGQCGTNLAAHHPLRVAEDAAMLDHMSQGRLDFGFMKGLSGKVSYQFDPNTAIQRDHNKTNGALTWEAFEIIKRFWSGKPFRFDGDYFTFPTAWDGSFIPAEHRDPRYYDANGTLTAIQGLPTPFQEPLPPCWTMVDSVASTVEAARRGVAATGWAQTFEGTRERLTAYRQAARETIAAGKMPLGANLRTAMMRPTFVANTREEADAVMRPALNGLFGKLFGLDNWLGRQAMLAKTEELTEEEKTCDWFDFFRKRDQIFVGTPEEVTELLKRYEQELGMQHLIMYWALPHVSFEQQFASIRLFADKVMPNFSADEQISALDFANVAA</sequence>